<feature type="compositionally biased region" description="Basic residues" evidence="1">
    <location>
        <begin position="225"/>
        <end position="238"/>
    </location>
</feature>
<sequence length="246" mass="26981">MPPRDVRPRHLVDPLQPDRQRQALGLPYDHKCIRPELSLQLPELRAAPLPDSGVLQDVQLVIQPMVVVSGEDGTSYDKKFRVWARMSVVDSWVMGDEGDGDDDSHDIKAKQHVLFPGSEGGEEGGQEEDAARSTLTKLQRAPSPPLPALPALPPPPPSRPPPRPRSPKRAQEEDEDSVDERADKVKRVKGMQGEAEAKQSDEASTEASVTAMRPKEPEGAPGGRKTGRAKQAKRPARPRRPDVIPV</sequence>
<comment type="caution">
    <text evidence="2">The sequence shown here is derived from an EMBL/GenBank/DDBJ whole genome shotgun (WGS) entry which is preliminary data.</text>
</comment>
<gene>
    <name evidence="2" type="ORF">C8A03DRAFT_33675</name>
</gene>
<proteinExistence type="predicted"/>
<organism evidence="2 3">
    <name type="scientific">Achaetomium macrosporum</name>
    <dbReference type="NCBI Taxonomy" id="79813"/>
    <lineage>
        <taxon>Eukaryota</taxon>
        <taxon>Fungi</taxon>
        <taxon>Dikarya</taxon>
        <taxon>Ascomycota</taxon>
        <taxon>Pezizomycotina</taxon>
        <taxon>Sordariomycetes</taxon>
        <taxon>Sordariomycetidae</taxon>
        <taxon>Sordariales</taxon>
        <taxon>Chaetomiaceae</taxon>
        <taxon>Achaetomium</taxon>
    </lineage>
</organism>
<reference evidence="2" key="2">
    <citation type="submission" date="2023-05" db="EMBL/GenBank/DDBJ databases">
        <authorList>
            <consortium name="Lawrence Berkeley National Laboratory"/>
            <person name="Steindorff A."/>
            <person name="Hensen N."/>
            <person name="Bonometti L."/>
            <person name="Westerberg I."/>
            <person name="Brannstrom I.O."/>
            <person name="Guillou S."/>
            <person name="Cros-Aarteil S."/>
            <person name="Calhoun S."/>
            <person name="Haridas S."/>
            <person name="Kuo A."/>
            <person name="Mondo S."/>
            <person name="Pangilinan J."/>
            <person name="Riley R."/>
            <person name="Labutti K."/>
            <person name="Andreopoulos B."/>
            <person name="Lipzen A."/>
            <person name="Chen C."/>
            <person name="Yanf M."/>
            <person name="Daum C."/>
            <person name="Ng V."/>
            <person name="Clum A."/>
            <person name="Ohm R."/>
            <person name="Martin F."/>
            <person name="Silar P."/>
            <person name="Natvig D."/>
            <person name="Lalanne C."/>
            <person name="Gautier V."/>
            <person name="Ament-Velasquez S.L."/>
            <person name="Kruys A."/>
            <person name="Hutchinson M.I."/>
            <person name="Powell A.J."/>
            <person name="Barry K."/>
            <person name="Miller A.N."/>
            <person name="Grigoriev I.V."/>
            <person name="Debuchy R."/>
            <person name="Gladieux P."/>
            <person name="Thoren M.H."/>
            <person name="Johannesson H."/>
        </authorList>
    </citation>
    <scope>NUCLEOTIDE SEQUENCE</scope>
    <source>
        <strain evidence="2">CBS 532.94</strain>
    </source>
</reference>
<evidence type="ECO:0000313" key="3">
    <source>
        <dbReference type="Proteomes" id="UP001303760"/>
    </source>
</evidence>
<name>A0AAN7CBJ3_9PEZI</name>
<protein>
    <submittedName>
        <fullName evidence="2">Uncharacterized protein</fullName>
    </submittedName>
</protein>
<dbReference type="Proteomes" id="UP001303760">
    <property type="component" value="Unassembled WGS sequence"/>
</dbReference>
<evidence type="ECO:0000256" key="1">
    <source>
        <dbReference type="SAM" id="MobiDB-lite"/>
    </source>
</evidence>
<feature type="compositionally biased region" description="Pro residues" evidence="1">
    <location>
        <begin position="142"/>
        <end position="164"/>
    </location>
</feature>
<keyword evidence="3" id="KW-1185">Reference proteome</keyword>
<feature type="region of interest" description="Disordered" evidence="1">
    <location>
        <begin position="115"/>
        <end position="246"/>
    </location>
</feature>
<reference evidence="2" key="1">
    <citation type="journal article" date="2023" name="Mol. Phylogenet. Evol.">
        <title>Genome-scale phylogeny and comparative genomics of the fungal order Sordariales.</title>
        <authorList>
            <person name="Hensen N."/>
            <person name="Bonometti L."/>
            <person name="Westerberg I."/>
            <person name="Brannstrom I.O."/>
            <person name="Guillou S."/>
            <person name="Cros-Aarteil S."/>
            <person name="Calhoun S."/>
            <person name="Haridas S."/>
            <person name="Kuo A."/>
            <person name="Mondo S."/>
            <person name="Pangilinan J."/>
            <person name="Riley R."/>
            <person name="LaButti K."/>
            <person name="Andreopoulos B."/>
            <person name="Lipzen A."/>
            <person name="Chen C."/>
            <person name="Yan M."/>
            <person name="Daum C."/>
            <person name="Ng V."/>
            <person name="Clum A."/>
            <person name="Steindorff A."/>
            <person name="Ohm R.A."/>
            <person name="Martin F."/>
            <person name="Silar P."/>
            <person name="Natvig D.O."/>
            <person name="Lalanne C."/>
            <person name="Gautier V."/>
            <person name="Ament-Velasquez S.L."/>
            <person name="Kruys A."/>
            <person name="Hutchinson M.I."/>
            <person name="Powell A.J."/>
            <person name="Barry K."/>
            <person name="Miller A.N."/>
            <person name="Grigoriev I.V."/>
            <person name="Debuchy R."/>
            <person name="Gladieux P."/>
            <person name="Hiltunen Thoren M."/>
            <person name="Johannesson H."/>
        </authorList>
    </citation>
    <scope>NUCLEOTIDE SEQUENCE</scope>
    <source>
        <strain evidence="2">CBS 532.94</strain>
    </source>
</reference>
<evidence type="ECO:0000313" key="2">
    <source>
        <dbReference type="EMBL" id="KAK4238327.1"/>
    </source>
</evidence>
<dbReference type="AlphaFoldDB" id="A0AAN7CBJ3"/>
<dbReference type="EMBL" id="MU860100">
    <property type="protein sequence ID" value="KAK4238327.1"/>
    <property type="molecule type" value="Genomic_DNA"/>
</dbReference>
<accession>A0AAN7CBJ3</accession>